<dbReference type="Proteomes" id="UP000321787">
    <property type="component" value="Unassembled WGS sequence"/>
</dbReference>
<dbReference type="Pfam" id="PF13665">
    <property type="entry name" value="Tox-PAAR-like"/>
    <property type="match status" value="1"/>
</dbReference>
<dbReference type="EMBL" id="BJTZ01000029">
    <property type="protein sequence ID" value="GEK15428.1"/>
    <property type="molecule type" value="Genomic_DNA"/>
</dbReference>
<dbReference type="InterPro" id="IPR032871">
    <property type="entry name" value="AHH_dom_containing"/>
</dbReference>
<dbReference type="CDD" id="cd14740">
    <property type="entry name" value="PAAR_4"/>
    <property type="match status" value="1"/>
</dbReference>
<protein>
    <submittedName>
        <fullName evidence="1">Uncharacterized protein</fullName>
    </submittedName>
</protein>
<gene>
    <name evidence="1" type="ORF">AFI02nite_34640</name>
</gene>
<evidence type="ECO:0000313" key="1">
    <source>
        <dbReference type="EMBL" id="GEK15428.1"/>
    </source>
</evidence>
<dbReference type="AlphaFoldDB" id="A0A510ULA7"/>
<reference evidence="1 2" key="1">
    <citation type="submission" date="2019-07" db="EMBL/GenBank/DDBJ databases">
        <title>Whole genome shotgun sequence of Aliivibrio fischeri NBRC 101058.</title>
        <authorList>
            <person name="Hosoyama A."/>
            <person name="Uohara A."/>
            <person name="Ohji S."/>
            <person name="Ichikawa N."/>
        </authorList>
    </citation>
    <scope>NUCLEOTIDE SEQUENCE [LARGE SCALE GENOMIC DNA]</scope>
    <source>
        <strain evidence="1 2">NBRC 101058</strain>
    </source>
</reference>
<proteinExistence type="predicted"/>
<comment type="caution">
    <text evidence="1">The sequence shown here is derived from an EMBL/GenBank/DDBJ whole genome shotgun (WGS) entry which is preliminary data.</text>
</comment>
<dbReference type="Pfam" id="PF14412">
    <property type="entry name" value="AHH"/>
    <property type="match status" value="1"/>
</dbReference>
<organism evidence="1 2">
    <name type="scientific">Aliivibrio fischeri</name>
    <name type="common">Vibrio fischeri</name>
    <dbReference type="NCBI Taxonomy" id="668"/>
    <lineage>
        <taxon>Bacteria</taxon>
        <taxon>Pseudomonadati</taxon>
        <taxon>Pseudomonadota</taxon>
        <taxon>Gammaproteobacteria</taxon>
        <taxon>Vibrionales</taxon>
        <taxon>Vibrionaceae</taxon>
        <taxon>Aliivibrio</taxon>
    </lineage>
</organism>
<accession>A0A510ULA7</accession>
<dbReference type="RefSeq" id="WP_146865972.1">
    <property type="nucleotide sequence ID" value="NZ_BJTZ01000029.1"/>
</dbReference>
<sequence>MAVTISANGLSIVHKNSDGKANATLPDVCLTTVGNAVVPIPYGNSAKSADLANGSKTVTADGGNSIAIKGCSFSKSTGDSGGDKKGIASGTIEGEAKFITSSPTVRIEGKGVCRLSDQMTMNKANTMCLGGIDQDSVNVSTKEEGDYTIDIYCSYPRDGKPFSNAPFKLISNDGVIIHEGKLDAKGKCTVSSLANDYCHVHFDESEEDYALVNRRKKNNRYNSALDDAVFFDKLVNHERAFWLLSANTARNNIWGIMGSKLLSDKYFIQILELEIQSHFELAINVKESQIMAQLFINALSPEAGSEQRVTDNLLIAASPPTYQLGAIIALFIQYPEKQSYHNLLARLRDLGRGNPKAFIDNFDWVSSKQQIATALDSLLSKLINRIEFLKTQADLKRYAPLVYILNSHISQLNTFKRTLTDDITTCFKHTKDKINQISTDSDDVFAVKTDKAGHSIEANAFVHVVHALNETPEPLILQLNYDDLEKTPASNIPFKVIFSNEQVFEGVLNPNGYAQVWGGPKLTAHIEFGDKDKAQEAKDKLPDSYKALDVALDKIAKETAVTLLDNANEKPASALIVAQFKVLVDEHLAELNIQKENFNNLSFLEQSWQQSQHAFSGIKTGMTEYVPDLGEFGELMTLANIDITSLVNAIAFGEVDELEKSFKDWKQRNQEQLSEASESMEMLILIVSDPEARQILASLPKKILEAMPADKVTEVLASQVSQAGVDSVVITGSTAAGAFAGGVGAPIMAAITVAATTGRKTGKLLEETINIISDIGKLNKDKFNTHDKVQHQEKSETKLPKTCPICNDVSCKNKTKPTLGKGENTRKNSALYAGIRKKVSGYPKTHIWYTGDRSLEVHHVIPCESVEDKIWRKMFNQFSYNINGPHNSVVLPAQAILACELKVQRHKGSHDQGMALNVDKHVLSALNKHEKEKNNEKIIVFQDTLFAKNNGNDFRYPKAATKLIKKVKDSVEKGNLCQYADNSKKMKSEFEKQMTEHSKKILGYIDSFEWTIAWDSRDYKPSSKLGCCGNEGIEAKRENNNRAIECPDERNHELGKGKFNSKLELGK</sequence>
<name>A0A510ULA7_ALIFS</name>
<evidence type="ECO:0000313" key="2">
    <source>
        <dbReference type="Proteomes" id="UP000321787"/>
    </source>
</evidence>